<evidence type="ECO:0000256" key="1">
    <source>
        <dbReference type="ARBA" id="ARBA00004141"/>
    </source>
</evidence>
<accession>A0ABR3XYH9</accession>
<feature type="transmembrane region" description="Helical" evidence="6">
    <location>
        <begin position="121"/>
        <end position="143"/>
    </location>
</feature>
<dbReference type="EMBL" id="JAWRVE010000007">
    <property type="protein sequence ID" value="KAL1880740.1"/>
    <property type="molecule type" value="Genomic_DNA"/>
</dbReference>
<keyword evidence="2 6" id="KW-0812">Transmembrane</keyword>
<proteinExistence type="predicted"/>
<gene>
    <name evidence="7" type="ORF">Daus18300_001354</name>
</gene>
<keyword evidence="3 6" id="KW-1133">Transmembrane helix</keyword>
<evidence type="ECO:0008006" key="9">
    <source>
        <dbReference type="Google" id="ProtNLM"/>
    </source>
</evidence>
<sequence length="344" mass="37001">MTSSLAIVVVGEVCNFAAYAFAPAILVTPLGALSVLIGAVLGSYFLKEELGILGRLGCAICLIGAVIIVLHAPPDEDIETIETILSYALRPGFLIYAITVTAFSVFMIYRIAPVYGKQNPLIYLSICSLVGSVSVMAIKAFGIALKLTFAGNNQFTHASTYVFMIITGVCILTQMNYFNKALNQFPTNIVNPLYYVTFTTATLCASFILYSGFNTTDPINTLSLLCGFLVTFTGVYLLNLSRSDPNGCKMISGRGGDDSVGTDMISQIQTRMSMEARRSLGHGSDREGLMRAYDEEEAAEFGLTDLAEDSDDERSGRVPKQNGSASANGRPKSSEIQAPKSGER</sequence>
<dbReference type="PANTHER" id="PTHR12570">
    <property type="match status" value="1"/>
</dbReference>
<organism evidence="7 8">
    <name type="scientific">Diaporthe australafricana</name>
    <dbReference type="NCBI Taxonomy" id="127596"/>
    <lineage>
        <taxon>Eukaryota</taxon>
        <taxon>Fungi</taxon>
        <taxon>Dikarya</taxon>
        <taxon>Ascomycota</taxon>
        <taxon>Pezizomycotina</taxon>
        <taxon>Sordariomycetes</taxon>
        <taxon>Sordariomycetidae</taxon>
        <taxon>Diaporthales</taxon>
        <taxon>Diaporthaceae</taxon>
        <taxon>Diaporthe</taxon>
    </lineage>
</organism>
<keyword evidence="8" id="KW-1185">Reference proteome</keyword>
<keyword evidence="4 6" id="KW-0472">Membrane</keyword>
<feature type="transmembrane region" description="Helical" evidence="6">
    <location>
        <begin position="53"/>
        <end position="73"/>
    </location>
</feature>
<evidence type="ECO:0000313" key="8">
    <source>
        <dbReference type="Proteomes" id="UP001583177"/>
    </source>
</evidence>
<evidence type="ECO:0000256" key="2">
    <source>
        <dbReference type="ARBA" id="ARBA00022692"/>
    </source>
</evidence>
<feature type="transmembrane region" description="Helical" evidence="6">
    <location>
        <begin position="93"/>
        <end position="109"/>
    </location>
</feature>
<dbReference type="InterPro" id="IPR008521">
    <property type="entry name" value="Mg_trans_NIPA"/>
</dbReference>
<dbReference type="PANTHER" id="PTHR12570:SF85">
    <property type="entry name" value="DUF803 DOMAIN MEMBRANE PROTEIN (AFU_ORTHOLOGUE AFUA_1G15880)"/>
    <property type="match status" value="1"/>
</dbReference>
<comment type="caution">
    <text evidence="7">The sequence shown here is derived from an EMBL/GenBank/DDBJ whole genome shotgun (WGS) entry which is preliminary data.</text>
</comment>
<evidence type="ECO:0000256" key="3">
    <source>
        <dbReference type="ARBA" id="ARBA00022989"/>
    </source>
</evidence>
<evidence type="ECO:0000256" key="6">
    <source>
        <dbReference type="SAM" id="Phobius"/>
    </source>
</evidence>
<dbReference type="Pfam" id="PF05653">
    <property type="entry name" value="Mg_trans_NIPA"/>
    <property type="match status" value="1"/>
</dbReference>
<dbReference type="InterPro" id="IPR037185">
    <property type="entry name" value="EmrE-like"/>
</dbReference>
<dbReference type="SUPFAM" id="SSF103481">
    <property type="entry name" value="Multidrug resistance efflux transporter EmrE"/>
    <property type="match status" value="1"/>
</dbReference>
<feature type="transmembrane region" description="Helical" evidence="6">
    <location>
        <begin position="219"/>
        <end position="240"/>
    </location>
</feature>
<evidence type="ECO:0000256" key="5">
    <source>
        <dbReference type="SAM" id="MobiDB-lite"/>
    </source>
</evidence>
<reference evidence="7 8" key="1">
    <citation type="journal article" date="2024" name="IMA Fungus">
        <title>IMA Genome - F19 : A genome assembly and annotation guide to empower mycologists, including annotated draft genome sequences of Ceratocystis pirilliformis, Diaporthe australafricana, Fusarium ophioides, Paecilomyces lecythidis, and Sporothrix stenoceras.</title>
        <authorList>
            <person name="Aylward J."/>
            <person name="Wilson A.M."/>
            <person name="Visagie C.M."/>
            <person name="Spraker J."/>
            <person name="Barnes I."/>
            <person name="Buitendag C."/>
            <person name="Ceriani C."/>
            <person name="Del Mar Angel L."/>
            <person name="du Plessis D."/>
            <person name="Fuchs T."/>
            <person name="Gasser K."/>
            <person name="Kramer D."/>
            <person name="Li W."/>
            <person name="Munsamy K."/>
            <person name="Piso A."/>
            <person name="Price J.L."/>
            <person name="Sonnekus B."/>
            <person name="Thomas C."/>
            <person name="van der Nest A."/>
            <person name="van Dijk A."/>
            <person name="van Heerden A."/>
            <person name="van Vuuren N."/>
            <person name="Yilmaz N."/>
            <person name="Duong T.A."/>
            <person name="van der Merwe N.A."/>
            <person name="Wingfield M.J."/>
            <person name="Wingfield B.D."/>
        </authorList>
    </citation>
    <scope>NUCLEOTIDE SEQUENCE [LARGE SCALE GENOMIC DNA]</scope>
    <source>
        <strain evidence="7 8">CMW 18300</strain>
    </source>
</reference>
<evidence type="ECO:0000313" key="7">
    <source>
        <dbReference type="EMBL" id="KAL1880740.1"/>
    </source>
</evidence>
<feature type="transmembrane region" description="Helical" evidence="6">
    <location>
        <begin position="193"/>
        <end position="213"/>
    </location>
</feature>
<name>A0ABR3XYH9_9PEZI</name>
<feature type="transmembrane region" description="Helical" evidence="6">
    <location>
        <begin position="155"/>
        <end position="172"/>
    </location>
</feature>
<comment type="subcellular location">
    <subcellularLocation>
        <location evidence="1">Membrane</location>
        <topology evidence="1">Multi-pass membrane protein</topology>
    </subcellularLocation>
</comment>
<feature type="transmembrane region" description="Helical" evidence="6">
    <location>
        <begin position="20"/>
        <end position="46"/>
    </location>
</feature>
<feature type="region of interest" description="Disordered" evidence="5">
    <location>
        <begin position="302"/>
        <end position="344"/>
    </location>
</feature>
<protein>
    <recommendedName>
        <fullName evidence="9">DUF803 domain membrane protein</fullName>
    </recommendedName>
</protein>
<dbReference type="Proteomes" id="UP001583177">
    <property type="component" value="Unassembled WGS sequence"/>
</dbReference>
<evidence type="ECO:0000256" key="4">
    <source>
        <dbReference type="ARBA" id="ARBA00023136"/>
    </source>
</evidence>